<dbReference type="AlphaFoldDB" id="A0A2H9U6Z8"/>
<dbReference type="EMBL" id="PGGC01000045">
    <property type="protein sequence ID" value="PJG59784.1"/>
    <property type="molecule type" value="Genomic_DNA"/>
</dbReference>
<dbReference type="InterPro" id="IPR013762">
    <property type="entry name" value="Integrase-like_cat_sf"/>
</dbReference>
<sequence length="704" mass="81260">MHTLLTLPGEVIRENNASVHAIIELYAQGQIAALEKTVVTKDFNGHPKSYFGDDEWNFSAYLDRRITNKYHIKFDRVLSQKLALEMKLICFAWVYLTGHARKEATIKTSTLLARHAKLSVIYQYLDNKGFTSIASLSSYLLFSEYCNHLKLQNYQYKNLVAVFVTLGSVERVSSALPFEFKIPLNDSYFKLAKKLSKDVDTHSCNQFYAIPTRLMERIYRFCFDTINTYHPHREALHELQADLREVYLQGQHAVDGKIDSGLWQWLDRRSPEYRVEVNKHKPCSYREVIEAHLLDTPLATLLPFDYRLLSGVLIELQTVCYIVCGALTGMRRSELYCLHANSFKEKEVYGKTYQVLESVHHKLTQGRGEISEWVTVPFTKKAIELAEALSRYMRHQLAVDGNPMNIHNSTCLWLSQAHKSMLPLVRAENGFRTHFDRIAKKAGAFITTEDLEEFQLINPNRTSSNADNRIHLGNIWPITTHQFRRTFAVFAKRHSLCSDIAIKQQFKHLDLPTTEWYGAGGLAAKAHALTIDTELKTYLDEVVQESTTQHIYDWYQGDHTDPLMGKMASAIVNNRRELPQTYTSWDAIHEHVRAGRLTLVGTLHSYCLAGYECQMHRVSSPASCMNCEHQLIDKIQAINWQKRHHWVVEHVTTLAKQRTLTASIYSHFITQIRAAEKVMRQFNIPFTHFILEGNEYEQIPDNPS</sequence>
<accession>A0A2H9U6Z8</accession>
<dbReference type="GO" id="GO:0003677">
    <property type="term" value="F:DNA binding"/>
    <property type="evidence" value="ECO:0007669"/>
    <property type="project" value="InterPro"/>
</dbReference>
<name>A0A2H9U6Z8_9GAMM</name>
<protein>
    <submittedName>
        <fullName evidence="2">Integrase</fullName>
    </submittedName>
</protein>
<dbReference type="SUPFAM" id="SSF56349">
    <property type="entry name" value="DNA breaking-rejoining enzymes"/>
    <property type="match status" value="1"/>
</dbReference>
<proteinExistence type="predicted"/>
<dbReference type="OrthoDB" id="8768428at2"/>
<organism evidence="2 3">
    <name type="scientific">Aeromonas cavernicola</name>
    <dbReference type="NCBI Taxonomy" id="1006623"/>
    <lineage>
        <taxon>Bacteria</taxon>
        <taxon>Pseudomonadati</taxon>
        <taxon>Pseudomonadota</taxon>
        <taxon>Gammaproteobacteria</taxon>
        <taxon>Aeromonadales</taxon>
        <taxon>Aeromonadaceae</taxon>
        <taxon>Aeromonas</taxon>
    </lineage>
</organism>
<evidence type="ECO:0000256" key="1">
    <source>
        <dbReference type="ARBA" id="ARBA00023172"/>
    </source>
</evidence>
<comment type="caution">
    <text evidence="2">The sequence shown here is derived from an EMBL/GenBank/DDBJ whole genome shotgun (WGS) entry which is preliminary data.</text>
</comment>
<dbReference type="Gene3D" id="1.10.443.10">
    <property type="entry name" value="Intergrase catalytic core"/>
    <property type="match status" value="1"/>
</dbReference>
<gene>
    <name evidence="2" type="ORF">CUC53_05150</name>
</gene>
<dbReference type="InterPro" id="IPR011010">
    <property type="entry name" value="DNA_brk_join_enz"/>
</dbReference>
<dbReference type="RefSeq" id="WP_100293161.1">
    <property type="nucleotide sequence ID" value="NZ_PGGC01000045.1"/>
</dbReference>
<evidence type="ECO:0000313" key="3">
    <source>
        <dbReference type="Proteomes" id="UP000235861"/>
    </source>
</evidence>
<keyword evidence="1" id="KW-0233">DNA recombination</keyword>
<reference evidence="2 3" key="1">
    <citation type="submission" date="2017-11" db="EMBL/GenBank/DDBJ databases">
        <title>Draft genome sequence of environmental isolate Aeromonas cavernicola sp. nov. MDC 2508.</title>
        <authorList>
            <person name="Colston S.M."/>
            <person name="Navarro A."/>
            <person name="Martinez-Murcia A.J."/>
            <person name="Graf J."/>
        </authorList>
    </citation>
    <scope>NUCLEOTIDE SEQUENCE [LARGE SCALE GENOMIC DNA]</scope>
    <source>
        <strain evidence="2 3">MDC 2508</strain>
    </source>
</reference>
<keyword evidence="3" id="KW-1185">Reference proteome</keyword>
<dbReference type="GO" id="GO:0006310">
    <property type="term" value="P:DNA recombination"/>
    <property type="evidence" value="ECO:0007669"/>
    <property type="project" value="UniProtKB-KW"/>
</dbReference>
<dbReference type="GO" id="GO:0015074">
    <property type="term" value="P:DNA integration"/>
    <property type="evidence" value="ECO:0007669"/>
    <property type="project" value="InterPro"/>
</dbReference>
<dbReference type="Proteomes" id="UP000235861">
    <property type="component" value="Unassembled WGS sequence"/>
</dbReference>
<evidence type="ECO:0000313" key="2">
    <source>
        <dbReference type="EMBL" id="PJG59784.1"/>
    </source>
</evidence>